<dbReference type="Proteomes" id="UP000726170">
    <property type="component" value="Unassembled WGS sequence"/>
</dbReference>
<comment type="similarity">
    <text evidence="3 6">Belongs to the peptidase S26 family.</text>
</comment>
<evidence type="ECO:0000256" key="6">
    <source>
        <dbReference type="RuleBase" id="RU362042"/>
    </source>
</evidence>
<name>A0ABS6EC43_9CLOT</name>
<dbReference type="NCBIfam" id="TIGR02227">
    <property type="entry name" value="sigpep_I_bact"/>
    <property type="match status" value="1"/>
</dbReference>
<evidence type="ECO:0000256" key="4">
    <source>
        <dbReference type="ARBA" id="ARBA00013208"/>
    </source>
</evidence>
<accession>A0ABS6EC43</accession>
<sequence length="170" mass="19512">MVKELVELGKSILMAIIAAFLIITFVFETVSVDGLSMYPTLDNKDRLIVEKVTYYFRKPKPGDIVVIKYPANPKEKFIKRVIATGGDKIRIESNKVYVNDKPLEEDYINEEIMQDFYEVAVPENTIFVMGDNRNNSLDSRNQKVGFVKYNMVVGKAALRLYPFNKFGLLK</sequence>
<dbReference type="PROSITE" id="PS00761">
    <property type="entry name" value="SPASE_I_3"/>
    <property type="match status" value="1"/>
</dbReference>
<evidence type="ECO:0000256" key="3">
    <source>
        <dbReference type="ARBA" id="ARBA00009370"/>
    </source>
</evidence>
<evidence type="ECO:0000256" key="2">
    <source>
        <dbReference type="ARBA" id="ARBA00004401"/>
    </source>
</evidence>
<feature type="transmembrane region" description="Helical" evidence="6">
    <location>
        <begin position="12"/>
        <end position="30"/>
    </location>
</feature>
<comment type="subcellular location">
    <subcellularLocation>
        <location evidence="2">Cell membrane</location>
        <topology evidence="2">Single-pass type II membrane protein</topology>
    </subcellularLocation>
    <subcellularLocation>
        <location evidence="6">Membrane</location>
        <topology evidence="6">Single-pass type II membrane protein</topology>
    </subcellularLocation>
</comment>
<evidence type="ECO:0000256" key="5">
    <source>
        <dbReference type="ARBA" id="ARBA00022801"/>
    </source>
</evidence>
<keyword evidence="6" id="KW-0472">Membrane</keyword>
<comment type="catalytic activity">
    <reaction evidence="1 6">
        <text>Cleavage of hydrophobic, N-terminal signal or leader sequences from secreted and periplasmic proteins.</text>
        <dbReference type="EC" id="3.4.21.89"/>
    </reaction>
</comment>
<comment type="caution">
    <text evidence="8">The sequence shown here is derived from an EMBL/GenBank/DDBJ whole genome shotgun (WGS) entry which is preliminary data.</text>
</comment>
<dbReference type="GO" id="GO:0009003">
    <property type="term" value="F:signal peptidase activity"/>
    <property type="evidence" value="ECO:0007669"/>
    <property type="project" value="UniProtKB-EC"/>
</dbReference>
<dbReference type="EMBL" id="JAHLQF010000001">
    <property type="protein sequence ID" value="MBU5482763.1"/>
    <property type="molecule type" value="Genomic_DNA"/>
</dbReference>
<dbReference type="InterPro" id="IPR019756">
    <property type="entry name" value="Pept_S26A_signal_pept_1_Ser-AS"/>
</dbReference>
<evidence type="ECO:0000313" key="8">
    <source>
        <dbReference type="EMBL" id="MBU5482763.1"/>
    </source>
</evidence>
<dbReference type="RefSeq" id="WP_216437185.1">
    <property type="nucleotide sequence ID" value="NZ_JAHLQF010000001.1"/>
</dbReference>
<dbReference type="InterPro" id="IPR019533">
    <property type="entry name" value="Peptidase_S26"/>
</dbReference>
<dbReference type="Pfam" id="PF10502">
    <property type="entry name" value="Peptidase_S26"/>
    <property type="match status" value="1"/>
</dbReference>
<dbReference type="CDD" id="cd06530">
    <property type="entry name" value="S26_SPase_I"/>
    <property type="match status" value="1"/>
</dbReference>
<dbReference type="PANTHER" id="PTHR43390">
    <property type="entry name" value="SIGNAL PEPTIDASE I"/>
    <property type="match status" value="1"/>
</dbReference>
<dbReference type="InterPro" id="IPR019757">
    <property type="entry name" value="Pept_S26A_signal_pept_1_Lys-AS"/>
</dbReference>
<keyword evidence="6" id="KW-1133">Transmembrane helix</keyword>
<dbReference type="PROSITE" id="PS00760">
    <property type="entry name" value="SPASE_I_2"/>
    <property type="match status" value="1"/>
</dbReference>
<protein>
    <recommendedName>
        <fullName evidence="4 6">Signal peptidase I</fullName>
        <ecNumber evidence="4 6">3.4.21.89</ecNumber>
    </recommendedName>
</protein>
<keyword evidence="5 6" id="KW-0378">Hydrolase</keyword>
<dbReference type="PROSITE" id="PS00501">
    <property type="entry name" value="SPASE_I_1"/>
    <property type="match status" value="1"/>
</dbReference>
<reference evidence="8 9" key="1">
    <citation type="submission" date="2021-06" db="EMBL/GenBank/DDBJ databases">
        <authorList>
            <person name="Sun Q."/>
            <person name="Li D."/>
        </authorList>
    </citation>
    <scope>NUCLEOTIDE SEQUENCE [LARGE SCALE GENOMIC DNA]</scope>
    <source>
        <strain evidence="8 9">MSJ-11</strain>
    </source>
</reference>
<feature type="domain" description="Peptidase S26" evidence="7">
    <location>
        <begin position="6"/>
        <end position="160"/>
    </location>
</feature>
<keyword evidence="6" id="KW-0812">Transmembrane</keyword>
<evidence type="ECO:0000313" key="9">
    <source>
        <dbReference type="Proteomes" id="UP000726170"/>
    </source>
</evidence>
<dbReference type="PANTHER" id="PTHR43390:SF1">
    <property type="entry name" value="CHLOROPLAST PROCESSING PEPTIDASE"/>
    <property type="match status" value="1"/>
</dbReference>
<organism evidence="8 9">
    <name type="scientific">Clostridium mobile</name>
    <dbReference type="NCBI Taxonomy" id="2841512"/>
    <lineage>
        <taxon>Bacteria</taxon>
        <taxon>Bacillati</taxon>
        <taxon>Bacillota</taxon>
        <taxon>Clostridia</taxon>
        <taxon>Eubacteriales</taxon>
        <taxon>Clostridiaceae</taxon>
        <taxon>Clostridium</taxon>
    </lineage>
</organism>
<keyword evidence="6" id="KW-0645">Protease</keyword>
<dbReference type="InterPro" id="IPR000223">
    <property type="entry name" value="Pept_S26A_signal_pept_1"/>
</dbReference>
<dbReference type="EC" id="3.4.21.89" evidence="4 6"/>
<evidence type="ECO:0000259" key="7">
    <source>
        <dbReference type="Pfam" id="PF10502"/>
    </source>
</evidence>
<dbReference type="InterPro" id="IPR019758">
    <property type="entry name" value="Pept_S26A_signal_pept_1_CS"/>
</dbReference>
<gene>
    <name evidence="8" type="primary">lepB</name>
    <name evidence="8" type="ORF">KQI86_00410</name>
</gene>
<keyword evidence="9" id="KW-1185">Reference proteome</keyword>
<evidence type="ECO:0000256" key="1">
    <source>
        <dbReference type="ARBA" id="ARBA00000677"/>
    </source>
</evidence>
<proteinExistence type="inferred from homology"/>